<evidence type="ECO:0000313" key="3">
    <source>
        <dbReference type="Proteomes" id="UP001172155"/>
    </source>
</evidence>
<feature type="region of interest" description="Disordered" evidence="1">
    <location>
        <begin position="187"/>
        <end position="207"/>
    </location>
</feature>
<keyword evidence="3" id="KW-1185">Reference proteome</keyword>
<dbReference type="Proteomes" id="UP001172155">
    <property type="component" value="Unassembled WGS sequence"/>
</dbReference>
<feature type="compositionally biased region" description="Basic and acidic residues" evidence="1">
    <location>
        <begin position="189"/>
        <end position="207"/>
    </location>
</feature>
<dbReference type="EMBL" id="JAUKUD010000002">
    <property type="protein sequence ID" value="KAK0752387.1"/>
    <property type="molecule type" value="Genomic_DNA"/>
</dbReference>
<feature type="region of interest" description="Disordered" evidence="1">
    <location>
        <begin position="52"/>
        <end position="84"/>
    </location>
</feature>
<evidence type="ECO:0000256" key="1">
    <source>
        <dbReference type="SAM" id="MobiDB-lite"/>
    </source>
</evidence>
<dbReference type="AlphaFoldDB" id="A0AA40KBA4"/>
<name>A0AA40KBA4_9PEZI</name>
<reference evidence="2" key="1">
    <citation type="submission" date="2023-06" db="EMBL/GenBank/DDBJ databases">
        <title>Genome-scale phylogeny and comparative genomics of the fungal order Sordariales.</title>
        <authorList>
            <consortium name="Lawrence Berkeley National Laboratory"/>
            <person name="Hensen N."/>
            <person name="Bonometti L."/>
            <person name="Westerberg I."/>
            <person name="Brannstrom I.O."/>
            <person name="Guillou S."/>
            <person name="Cros-Aarteil S."/>
            <person name="Calhoun S."/>
            <person name="Haridas S."/>
            <person name="Kuo A."/>
            <person name="Mondo S."/>
            <person name="Pangilinan J."/>
            <person name="Riley R."/>
            <person name="LaButti K."/>
            <person name="Andreopoulos B."/>
            <person name="Lipzen A."/>
            <person name="Chen C."/>
            <person name="Yanf M."/>
            <person name="Daum C."/>
            <person name="Ng V."/>
            <person name="Clum A."/>
            <person name="Steindorff A."/>
            <person name="Ohm R."/>
            <person name="Martin F."/>
            <person name="Silar P."/>
            <person name="Natvig D."/>
            <person name="Lalanne C."/>
            <person name="Gautier V."/>
            <person name="Ament-velasquez S.L."/>
            <person name="Kruys A."/>
            <person name="Hutchinson M.I."/>
            <person name="Powell A.J."/>
            <person name="Barry K."/>
            <person name="Miller A.N."/>
            <person name="Grigoriev I.V."/>
            <person name="Debuchy R."/>
            <person name="Gladieux P."/>
            <person name="Thoren M.H."/>
            <person name="Johannesson H."/>
        </authorList>
    </citation>
    <scope>NUCLEOTIDE SEQUENCE</scope>
    <source>
        <strain evidence="2">SMH3187-1</strain>
    </source>
</reference>
<sequence>MGMRGSWHTPTVPVWECRQDISAPSTGMMAEERDPSEAPLFDPCRHCAGDSELVQSSDGERQRGECRRRDAKLSKRQRRHGGSADNLYRLTRSTAARVASHRSEQSAIRDPTPGWAFGCWRGWRQIKSLCSCLLLAPEGPPASQAVQGAGQRWTSHVDCPGLQATATTRRASSRRCRRWLVTIAPSRNELGKGAEQQHGRCKSELGT</sequence>
<gene>
    <name evidence="2" type="ORF">B0T18DRAFT_404758</name>
</gene>
<evidence type="ECO:0000313" key="2">
    <source>
        <dbReference type="EMBL" id="KAK0752387.1"/>
    </source>
</evidence>
<proteinExistence type="predicted"/>
<protein>
    <submittedName>
        <fullName evidence="2">Uncharacterized protein</fullName>
    </submittedName>
</protein>
<comment type="caution">
    <text evidence="2">The sequence shown here is derived from an EMBL/GenBank/DDBJ whole genome shotgun (WGS) entry which is preliminary data.</text>
</comment>
<accession>A0AA40KBA4</accession>
<organism evidence="2 3">
    <name type="scientific">Schizothecium vesticola</name>
    <dbReference type="NCBI Taxonomy" id="314040"/>
    <lineage>
        <taxon>Eukaryota</taxon>
        <taxon>Fungi</taxon>
        <taxon>Dikarya</taxon>
        <taxon>Ascomycota</taxon>
        <taxon>Pezizomycotina</taxon>
        <taxon>Sordariomycetes</taxon>
        <taxon>Sordariomycetidae</taxon>
        <taxon>Sordariales</taxon>
        <taxon>Schizotheciaceae</taxon>
        <taxon>Schizothecium</taxon>
    </lineage>
</organism>
<feature type="compositionally biased region" description="Basic and acidic residues" evidence="1">
    <location>
        <begin position="58"/>
        <end position="73"/>
    </location>
</feature>